<comment type="caution">
    <text evidence="1">The sequence shown here is derived from an EMBL/GenBank/DDBJ whole genome shotgun (WGS) entry which is preliminary data.</text>
</comment>
<dbReference type="AlphaFoldDB" id="A0A1Y2CX43"/>
<protein>
    <submittedName>
        <fullName evidence="1">Uncharacterized protein</fullName>
    </submittedName>
</protein>
<name>A0A1Y2CX43_9FUNG</name>
<dbReference type="EMBL" id="MCGO01000005">
    <property type="protein sequence ID" value="ORY51602.1"/>
    <property type="molecule type" value="Genomic_DNA"/>
</dbReference>
<evidence type="ECO:0000313" key="2">
    <source>
        <dbReference type="Proteomes" id="UP000193642"/>
    </source>
</evidence>
<organism evidence="1 2">
    <name type="scientific">Rhizoclosmatium globosum</name>
    <dbReference type="NCBI Taxonomy" id="329046"/>
    <lineage>
        <taxon>Eukaryota</taxon>
        <taxon>Fungi</taxon>
        <taxon>Fungi incertae sedis</taxon>
        <taxon>Chytridiomycota</taxon>
        <taxon>Chytridiomycota incertae sedis</taxon>
        <taxon>Chytridiomycetes</taxon>
        <taxon>Chytridiales</taxon>
        <taxon>Chytriomycetaceae</taxon>
        <taxon>Rhizoclosmatium</taxon>
    </lineage>
</organism>
<keyword evidence="2" id="KW-1185">Reference proteome</keyword>
<sequence length="142" mass="15238">MDKHRAPRPLPLHLHYIPHPIQSLTPNPDPNASSHADSQVHAVLEWCSNGRVSISKRCWRVPRVRGGFSRVCGDDKGFLGGGWGSAFAVCYKEYGFCVCVCEECWGVGSEEGVGLGSEGVGCGVGLFAFVDYCGECCSEVGS</sequence>
<gene>
    <name evidence="1" type="ORF">BCR33DRAFT_712629</name>
</gene>
<proteinExistence type="predicted"/>
<accession>A0A1Y2CX43</accession>
<reference evidence="1 2" key="1">
    <citation type="submission" date="2016-07" db="EMBL/GenBank/DDBJ databases">
        <title>Pervasive Adenine N6-methylation of Active Genes in Fungi.</title>
        <authorList>
            <consortium name="DOE Joint Genome Institute"/>
            <person name="Mondo S.J."/>
            <person name="Dannebaum R.O."/>
            <person name="Kuo R.C."/>
            <person name="Labutti K."/>
            <person name="Haridas S."/>
            <person name="Kuo A."/>
            <person name="Salamov A."/>
            <person name="Ahrendt S.R."/>
            <person name="Lipzen A."/>
            <person name="Sullivan W."/>
            <person name="Andreopoulos W.B."/>
            <person name="Clum A."/>
            <person name="Lindquist E."/>
            <person name="Daum C."/>
            <person name="Ramamoorthy G.K."/>
            <person name="Gryganskyi A."/>
            <person name="Culley D."/>
            <person name="Magnuson J.K."/>
            <person name="James T.Y."/>
            <person name="O'Malley M.A."/>
            <person name="Stajich J.E."/>
            <person name="Spatafora J.W."/>
            <person name="Visel A."/>
            <person name="Grigoriev I.V."/>
        </authorList>
    </citation>
    <scope>NUCLEOTIDE SEQUENCE [LARGE SCALE GENOMIC DNA]</scope>
    <source>
        <strain evidence="1 2">JEL800</strain>
    </source>
</reference>
<dbReference type="Proteomes" id="UP000193642">
    <property type="component" value="Unassembled WGS sequence"/>
</dbReference>
<evidence type="ECO:0000313" key="1">
    <source>
        <dbReference type="EMBL" id="ORY51602.1"/>
    </source>
</evidence>